<evidence type="ECO:0000313" key="1">
    <source>
        <dbReference type="EMBL" id="MBC1304996.1"/>
    </source>
</evidence>
<comment type="caution">
    <text evidence="1">The sequence shown here is derived from an EMBL/GenBank/DDBJ whole genome shotgun (WGS) entry which is preliminary data.</text>
</comment>
<name>A0ABR6SEZ7_ANAVA</name>
<dbReference type="PANTHER" id="PTHR44119">
    <property type="entry name" value="MAGNESIUM-CHELATASE SUBUNIT CHLH, CHLOROPLASTIC"/>
    <property type="match status" value="1"/>
</dbReference>
<keyword evidence="2" id="KW-1185">Reference proteome</keyword>
<dbReference type="RefSeq" id="WP_153228514.1">
    <property type="nucleotide sequence ID" value="NZ_JACKZP010000148.1"/>
</dbReference>
<gene>
    <name evidence="1" type="ORF">GNE12_24085</name>
</gene>
<dbReference type="Proteomes" id="UP000570851">
    <property type="component" value="Unassembled WGS sequence"/>
</dbReference>
<dbReference type="EMBL" id="JACKZP010000148">
    <property type="protein sequence ID" value="MBC1304996.1"/>
    <property type="molecule type" value="Genomic_DNA"/>
</dbReference>
<evidence type="ECO:0000313" key="2">
    <source>
        <dbReference type="Proteomes" id="UP000570851"/>
    </source>
</evidence>
<reference evidence="1 2" key="1">
    <citation type="submission" date="2019-11" db="EMBL/GenBank/DDBJ databases">
        <title>Comparison of genomes from free-living endosymbiotic cyanobacteria isolated from Azolla.</title>
        <authorList>
            <person name="Thiel T."/>
            <person name="Pratte B."/>
        </authorList>
    </citation>
    <scope>NUCLEOTIDE SEQUENCE [LARGE SCALE GENOMIC DNA]</scope>
    <source>
        <strain evidence="1 2">N2B</strain>
    </source>
</reference>
<dbReference type="GeneID" id="58726098"/>
<sequence>MLINLNAYSFRKMVSTLLEVNGRGYWETSEENLDRLRELYQEVEDRIEEIE</sequence>
<accession>A0ABR6SEZ7</accession>
<organism evidence="1 2">
    <name type="scientific">Trichormus variabilis N2B</name>
    <dbReference type="NCBI Taxonomy" id="2681315"/>
    <lineage>
        <taxon>Bacteria</taxon>
        <taxon>Bacillati</taxon>
        <taxon>Cyanobacteriota</taxon>
        <taxon>Cyanophyceae</taxon>
        <taxon>Nostocales</taxon>
        <taxon>Nostocaceae</taxon>
        <taxon>Trichormus</taxon>
    </lineage>
</organism>
<proteinExistence type="predicted"/>
<protein>
    <submittedName>
        <fullName evidence="1">Uncharacterized protein</fullName>
    </submittedName>
</protein>
<dbReference type="PANTHER" id="PTHR44119:SF1">
    <property type="entry name" value="MAGNESIUM-CHELATASE SUBUNIT CHLH, CHLOROPLASTIC"/>
    <property type="match status" value="1"/>
</dbReference>
<dbReference type="InterPro" id="IPR003672">
    <property type="entry name" value="CobN/Mg_chltase"/>
</dbReference>